<evidence type="ECO:0000256" key="2">
    <source>
        <dbReference type="ARBA" id="ARBA00022737"/>
    </source>
</evidence>
<evidence type="ECO:0000256" key="1">
    <source>
        <dbReference type="ARBA" id="ARBA00022574"/>
    </source>
</evidence>
<dbReference type="Gene3D" id="2.130.10.10">
    <property type="entry name" value="YVTN repeat-like/Quinoprotein amine dehydrogenase"/>
    <property type="match status" value="2"/>
</dbReference>
<dbReference type="SMART" id="SM00320">
    <property type="entry name" value="WD40"/>
    <property type="match status" value="3"/>
</dbReference>
<feature type="region of interest" description="Disordered" evidence="4">
    <location>
        <begin position="42"/>
        <end position="69"/>
    </location>
</feature>
<dbReference type="Proteomes" id="UP001530377">
    <property type="component" value="Unassembled WGS sequence"/>
</dbReference>
<evidence type="ECO:0000313" key="5">
    <source>
        <dbReference type="EMBL" id="KAL3822730.1"/>
    </source>
</evidence>
<organism evidence="5 6">
    <name type="scientific">Cyclostephanos tholiformis</name>
    <dbReference type="NCBI Taxonomy" id="382380"/>
    <lineage>
        <taxon>Eukaryota</taxon>
        <taxon>Sar</taxon>
        <taxon>Stramenopiles</taxon>
        <taxon>Ochrophyta</taxon>
        <taxon>Bacillariophyta</taxon>
        <taxon>Coscinodiscophyceae</taxon>
        <taxon>Thalassiosirophycidae</taxon>
        <taxon>Stephanodiscales</taxon>
        <taxon>Stephanodiscaceae</taxon>
        <taxon>Cyclostephanos</taxon>
    </lineage>
</organism>
<feature type="repeat" description="WD" evidence="3">
    <location>
        <begin position="481"/>
        <end position="517"/>
    </location>
</feature>
<sequence length="524" mass="56759">MAKQPTSSASATEPLFTLNSSCSGSDVTGVCFVRDPTSHITASRDDGIDLDTSSSEDDENSNDDNPPLQFRCSELLLGPQRCTRKEDTDLEHTRSSYQHATHLSAASRGSLSGAVLASCHIDGCCKLWDLATRRCYIEEFRSNGLGGGPGLAVRRLSTGGEDAANQFLYQTRDPLGTVSLIDLNRPCTPLLQMHTYSTTFCAMSPCHTGTRSYIGGARNLVALPTEEHSLAVVRDLRCDPRGAPAFRVAMGDEYISSMYGTRRKYGMLTSLALCLQETTQRIVLGCGMENGSALFYDLGAMGHCHDLRRIEPGKSEGLDFSSMNATGGNSDLNKSSFMCSTLLGRDPVLCMDIVSSYSHRSPIMNERDHNTEKERSSASVVAVAGCAGDADDVSELPTHEQGTVSTIKVKLLDDSSQDESNNSYMKATVRSKTRTCSIESGGKIGVSICRFRPDGRVFAVGGWDHRIRLFGRTSSKPLAILRCHEKSVTAIDWAGNSALTGLLATGAGDCRICIWRVFPHSLRE</sequence>
<accession>A0ABD3SED1</accession>
<dbReference type="Pfam" id="PF00400">
    <property type="entry name" value="WD40"/>
    <property type="match status" value="2"/>
</dbReference>
<dbReference type="EMBL" id="JALLPB020000057">
    <property type="protein sequence ID" value="KAL3822730.1"/>
    <property type="molecule type" value="Genomic_DNA"/>
</dbReference>
<dbReference type="PANTHER" id="PTHR19854:SF1">
    <property type="entry name" value="GUANINE NUCLEOTIDE-BINDING PROTEIN SUBUNIT BETA-LIKE PROTEIN 1"/>
    <property type="match status" value="1"/>
</dbReference>
<dbReference type="InterPro" id="IPR001680">
    <property type="entry name" value="WD40_rpt"/>
</dbReference>
<dbReference type="PANTHER" id="PTHR19854">
    <property type="entry name" value="TRANSDUCIN BETA-LIKE 3"/>
    <property type="match status" value="1"/>
</dbReference>
<dbReference type="InterPro" id="IPR036322">
    <property type="entry name" value="WD40_repeat_dom_sf"/>
</dbReference>
<dbReference type="AlphaFoldDB" id="A0ABD3SED1"/>
<dbReference type="InterPro" id="IPR015943">
    <property type="entry name" value="WD40/YVTN_repeat-like_dom_sf"/>
</dbReference>
<gene>
    <name evidence="5" type="ORF">ACHAXA_000995</name>
</gene>
<keyword evidence="1 3" id="KW-0853">WD repeat</keyword>
<proteinExistence type="predicted"/>
<keyword evidence="6" id="KW-1185">Reference proteome</keyword>
<evidence type="ECO:0000256" key="3">
    <source>
        <dbReference type="PROSITE-ProRule" id="PRU00221"/>
    </source>
</evidence>
<protein>
    <submittedName>
        <fullName evidence="5">Uncharacterized protein</fullName>
    </submittedName>
</protein>
<keyword evidence="2" id="KW-0677">Repeat</keyword>
<reference evidence="5 6" key="1">
    <citation type="submission" date="2024-10" db="EMBL/GenBank/DDBJ databases">
        <title>Updated reference genomes for cyclostephanoid diatoms.</title>
        <authorList>
            <person name="Roberts W.R."/>
            <person name="Alverson A.J."/>
        </authorList>
    </citation>
    <scope>NUCLEOTIDE SEQUENCE [LARGE SCALE GENOMIC DNA]</scope>
    <source>
        <strain evidence="5 6">AJA228-03</strain>
    </source>
</reference>
<dbReference type="PROSITE" id="PS50082">
    <property type="entry name" value="WD_REPEATS_2"/>
    <property type="match status" value="1"/>
</dbReference>
<evidence type="ECO:0000256" key="4">
    <source>
        <dbReference type="SAM" id="MobiDB-lite"/>
    </source>
</evidence>
<dbReference type="SUPFAM" id="SSF50978">
    <property type="entry name" value="WD40 repeat-like"/>
    <property type="match status" value="1"/>
</dbReference>
<comment type="caution">
    <text evidence="5">The sequence shown here is derived from an EMBL/GenBank/DDBJ whole genome shotgun (WGS) entry which is preliminary data.</text>
</comment>
<evidence type="ECO:0000313" key="6">
    <source>
        <dbReference type="Proteomes" id="UP001530377"/>
    </source>
</evidence>
<name>A0ABD3SED1_9STRA</name>